<name>A0A834W2L0_9FABA</name>
<sequence>MWRSAFLLVLGTAADDIEDAGITVPASKSRLSCSVFVLIWFCFMCATCDCEKLVCVNRKVVMTAMVFSLTLLLSP</sequence>
<proteinExistence type="predicted"/>
<dbReference type="Proteomes" id="UP000634136">
    <property type="component" value="Unassembled WGS sequence"/>
</dbReference>
<evidence type="ECO:0000313" key="1">
    <source>
        <dbReference type="EMBL" id="KAF7806977.1"/>
    </source>
</evidence>
<accession>A0A834W2L0</accession>
<comment type="caution">
    <text evidence="1">The sequence shown here is derived from an EMBL/GenBank/DDBJ whole genome shotgun (WGS) entry which is preliminary data.</text>
</comment>
<reference evidence="1" key="1">
    <citation type="submission" date="2020-09" db="EMBL/GenBank/DDBJ databases">
        <title>Genome-Enabled Discovery of Anthraquinone Biosynthesis in Senna tora.</title>
        <authorList>
            <person name="Kang S.-H."/>
            <person name="Pandey R.P."/>
            <person name="Lee C.-M."/>
            <person name="Sim J.-S."/>
            <person name="Jeong J.-T."/>
            <person name="Choi B.-S."/>
            <person name="Jung M."/>
            <person name="Ginzburg D."/>
            <person name="Zhao K."/>
            <person name="Won S.Y."/>
            <person name="Oh T.-J."/>
            <person name="Yu Y."/>
            <person name="Kim N.-H."/>
            <person name="Lee O.R."/>
            <person name="Lee T.-H."/>
            <person name="Bashyal P."/>
            <person name="Kim T.-S."/>
            <person name="Lee W.-H."/>
            <person name="Kawkins C."/>
            <person name="Kim C.-K."/>
            <person name="Kim J.S."/>
            <person name="Ahn B.O."/>
            <person name="Rhee S.Y."/>
            <person name="Sohng J.K."/>
        </authorList>
    </citation>
    <scope>NUCLEOTIDE SEQUENCE</scope>
    <source>
        <tissue evidence="1">Leaf</tissue>
    </source>
</reference>
<keyword evidence="2" id="KW-1185">Reference proteome</keyword>
<evidence type="ECO:0000313" key="2">
    <source>
        <dbReference type="Proteomes" id="UP000634136"/>
    </source>
</evidence>
<protein>
    <submittedName>
        <fullName evidence="1">Uncharacterized protein</fullName>
    </submittedName>
</protein>
<organism evidence="1 2">
    <name type="scientific">Senna tora</name>
    <dbReference type="NCBI Taxonomy" id="362788"/>
    <lineage>
        <taxon>Eukaryota</taxon>
        <taxon>Viridiplantae</taxon>
        <taxon>Streptophyta</taxon>
        <taxon>Embryophyta</taxon>
        <taxon>Tracheophyta</taxon>
        <taxon>Spermatophyta</taxon>
        <taxon>Magnoliopsida</taxon>
        <taxon>eudicotyledons</taxon>
        <taxon>Gunneridae</taxon>
        <taxon>Pentapetalae</taxon>
        <taxon>rosids</taxon>
        <taxon>fabids</taxon>
        <taxon>Fabales</taxon>
        <taxon>Fabaceae</taxon>
        <taxon>Caesalpinioideae</taxon>
        <taxon>Cassia clade</taxon>
        <taxon>Senna</taxon>
    </lineage>
</organism>
<gene>
    <name evidence="1" type="ORF">G2W53_039138</name>
</gene>
<dbReference type="AlphaFoldDB" id="A0A834W2L0"/>
<dbReference type="EMBL" id="JAAIUW010000012">
    <property type="protein sequence ID" value="KAF7806977.1"/>
    <property type="molecule type" value="Genomic_DNA"/>
</dbReference>